<proteinExistence type="predicted"/>
<accession>A0A0D7BNH3</accession>
<evidence type="ECO:0008006" key="4">
    <source>
        <dbReference type="Google" id="ProtNLM"/>
    </source>
</evidence>
<dbReference type="GO" id="GO:0003729">
    <property type="term" value="F:mRNA binding"/>
    <property type="evidence" value="ECO:0007669"/>
    <property type="project" value="TreeGrafter"/>
</dbReference>
<sequence>MFLCRRHLYHVTTPTIARVFSRMAVHASPKLQLRTPKQRVDYSQQSAALLPAEQDASVAPSNSNSPSPSLFTRPPTKRKIRKFISSPEFNNMDSADTMRFANEALVTFQSWDQLDLSEFLPIFSKMCSAYKRADSCKEMLSLIQPGVLVHLEKIPTATSTQPTAVWSLLQQTTSHIRYLLQEGMDSEAVEIFQILLQKEHTESVPALSHTEDLGIILGFTLAKTCLRCNWTYEAAELLTFTLRGRKESSIPSAARPTINEIAHSTVLRGVETRHKHIHEASLRLYNTLEEYQTVPEAAAHRLYAGFQREGYIDLALKLFRHPESESNKWPPPNAILWILQGLHRRAAGSHAARRLLRHLAKEDVLPPLSHRAGIIAIAAESRSIECAIALWLKYSDEDDCELITGDPGVMLRMVRVLRHIQTKLVDEPNATADAAAHGELIRDIIEKYETVHRPFSASHQHHLTALVRAYFLVGWSGKALQLYREHFRSHARSGRAPDEHAVTTVIKSLAEKDPHRAANMIDKMAERGLRPNGVTFGAVLHHALEAGESELVERLLLRADHLDVRVTGKTLADLIHHHALQAKSAPLETRAEKFEDLLRIATGVHTEGFAKSPGLGKFAAQCALDAGQPSYAYRFWNRLVRRNEGWLSREHVKLRKDISEAVVALFRQGKLGHDDTEAMLRELRCLSLLQYGNNTRG</sequence>
<reference evidence="2 3" key="1">
    <citation type="journal article" date="2015" name="Fungal Genet. Biol.">
        <title>Evolution of novel wood decay mechanisms in Agaricales revealed by the genome sequences of Fistulina hepatica and Cylindrobasidium torrendii.</title>
        <authorList>
            <person name="Floudas D."/>
            <person name="Held B.W."/>
            <person name="Riley R."/>
            <person name="Nagy L.G."/>
            <person name="Koehler G."/>
            <person name="Ransdell A.S."/>
            <person name="Younus H."/>
            <person name="Chow J."/>
            <person name="Chiniquy J."/>
            <person name="Lipzen A."/>
            <person name="Tritt A."/>
            <person name="Sun H."/>
            <person name="Haridas S."/>
            <person name="LaButti K."/>
            <person name="Ohm R.A."/>
            <person name="Kues U."/>
            <person name="Blanchette R.A."/>
            <person name="Grigoriev I.V."/>
            <person name="Minto R.E."/>
            <person name="Hibbett D.S."/>
        </authorList>
    </citation>
    <scope>NUCLEOTIDE SEQUENCE [LARGE SCALE GENOMIC DNA]</scope>
    <source>
        <strain evidence="2 3">FP15055 ss-10</strain>
    </source>
</reference>
<evidence type="ECO:0000313" key="2">
    <source>
        <dbReference type="EMBL" id="KIY71709.1"/>
    </source>
</evidence>
<dbReference type="STRING" id="1314674.A0A0D7BNH3"/>
<dbReference type="Proteomes" id="UP000054007">
    <property type="component" value="Unassembled WGS sequence"/>
</dbReference>
<name>A0A0D7BNH3_9AGAR</name>
<dbReference type="AlphaFoldDB" id="A0A0D7BNH3"/>
<organism evidence="2 3">
    <name type="scientific">Cylindrobasidium torrendii FP15055 ss-10</name>
    <dbReference type="NCBI Taxonomy" id="1314674"/>
    <lineage>
        <taxon>Eukaryota</taxon>
        <taxon>Fungi</taxon>
        <taxon>Dikarya</taxon>
        <taxon>Basidiomycota</taxon>
        <taxon>Agaricomycotina</taxon>
        <taxon>Agaricomycetes</taxon>
        <taxon>Agaricomycetidae</taxon>
        <taxon>Agaricales</taxon>
        <taxon>Marasmiineae</taxon>
        <taxon>Physalacriaceae</taxon>
        <taxon>Cylindrobasidium</taxon>
    </lineage>
</organism>
<dbReference type="InterPro" id="IPR051114">
    <property type="entry name" value="Mito_RNA_Proc_CCM1"/>
</dbReference>
<dbReference type="GO" id="GO:0007005">
    <property type="term" value="P:mitochondrion organization"/>
    <property type="evidence" value="ECO:0007669"/>
    <property type="project" value="TreeGrafter"/>
</dbReference>
<feature type="region of interest" description="Disordered" evidence="1">
    <location>
        <begin position="53"/>
        <end position="75"/>
    </location>
</feature>
<dbReference type="Gene3D" id="1.25.40.10">
    <property type="entry name" value="Tetratricopeptide repeat domain"/>
    <property type="match status" value="1"/>
</dbReference>
<feature type="compositionally biased region" description="Low complexity" evidence="1">
    <location>
        <begin position="60"/>
        <end position="69"/>
    </location>
</feature>
<evidence type="ECO:0000313" key="3">
    <source>
        <dbReference type="Proteomes" id="UP000054007"/>
    </source>
</evidence>
<dbReference type="GO" id="GO:0005739">
    <property type="term" value="C:mitochondrion"/>
    <property type="evidence" value="ECO:0007669"/>
    <property type="project" value="TreeGrafter"/>
</dbReference>
<keyword evidence="3" id="KW-1185">Reference proteome</keyword>
<dbReference type="PANTHER" id="PTHR47934">
    <property type="entry name" value="PENTATRICOPEPTIDE REPEAT-CONTAINING PROTEIN PET309, MITOCHONDRIAL"/>
    <property type="match status" value="1"/>
</dbReference>
<protein>
    <recommendedName>
        <fullName evidence="4">Pentacotripeptide-repeat region of PRORP domain-containing protein</fullName>
    </recommendedName>
</protein>
<dbReference type="InterPro" id="IPR011990">
    <property type="entry name" value="TPR-like_helical_dom_sf"/>
</dbReference>
<dbReference type="EMBL" id="KN880451">
    <property type="protein sequence ID" value="KIY71709.1"/>
    <property type="molecule type" value="Genomic_DNA"/>
</dbReference>
<dbReference type="GO" id="GO:0006396">
    <property type="term" value="P:RNA processing"/>
    <property type="evidence" value="ECO:0007669"/>
    <property type="project" value="TreeGrafter"/>
</dbReference>
<dbReference type="PANTHER" id="PTHR47934:SF6">
    <property type="entry name" value="MITOCHONDRIAL GROUP I INTRON SPLICING FACTOR CCM1-RELATED"/>
    <property type="match status" value="1"/>
</dbReference>
<gene>
    <name evidence="2" type="ORF">CYLTODRAFT_486995</name>
</gene>
<dbReference type="OrthoDB" id="185373at2759"/>
<evidence type="ECO:0000256" key="1">
    <source>
        <dbReference type="SAM" id="MobiDB-lite"/>
    </source>
</evidence>